<dbReference type="EMBL" id="LQOJ01000017">
    <property type="protein sequence ID" value="ORV08022.1"/>
    <property type="molecule type" value="Genomic_DNA"/>
</dbReference>
<sequence length="500" mass="52317">MPLTYSSWEQVTAWRFLRHRAAVAIGRHSVRLVHDPSKNAVASLLVGAVAAALTIGVCFLISVLKPAGLAGGTDQILADRGSAGLYVRVGETMHPVLNLASARLIAGRPDSPKLVPLSQIEKFPMGPTVGIPGAPNDLVVRTSDRAGWGICDRLTGSLGARVQPRVTVLAGMPAVGEWAHEVDSPQAALMGYGGDVYVVSNGHRSKLDLADRPVTLALGITTGGLEIAPMSRALYEALAPTAPLRLPVIPEARGPVSYASAELPVVSGSVIRVTDATDTDQFFVALPGGVQPIPGTAAVAMSNADVSGQGTVVQTDPRTLSELVQTVAIDVSMFPPAPVQLLNKADEPVTCVLWDRGSGEPQARVRTVSGRRLPIPLDADRRVITLVSGPEHGSASEVYLGPDAPNFVQVTGAEAGSSRMESLWLITDSGVRFGVDTTGSEGKRTREVLGLAAAPEPAPWSVIRWLPAGPVLSRAAAMSKHDSLVVDRGGVVKPLTEEGR</sequence>
<evidence type="ECO:0000256" key="8">
    <source>
        <dbReference type="ARBA" id="ARBA00022989"/>
    </source>
</evidence>
<evidence type="ECO:0000256" key="7">
    <source>
        <dbReference type="ARBA" id="ARBA00022840"/>
    </source>
</evidence>
<keyword evidence="3" id="KW-1003">Cell membrane</keyword>
<dbReference type="GO" id="GO:0005524">
    <property type="term" value="F:ATP binding"/>
    <property type="evidence" value="ECO:0007669"/>
    <property type="project" value="UniProtKB-KW"/>
</dbReference>
<reference evidence="11 12" key="1">
    <citation type="submission" date="2016-01" db="EMBL/GenBank/DDBJ databases">
        <title>The new phylogeny of the genus Mycobacterium.</title>
        <authorList>
            <person name="Tarcisio F."/>
            <person name="Conor M."/>
            <person name="Antonella G."/>
            <person name="Elisabetta G."/>
            <person name="Giulia F.S."/>
            <person name="Sara T."/>
            <person name="Anna F."/>
            <person name="Clotilde B."/>
            <person name="Roberto B."/>
            <person name="Veronica D.S."/>
            <person name="Fabio R."/>
            <person name="Monica P."/>
            <person name="Olivier J."/>
            <person name="Enrico T."/>
            <person name="Nicola S."/>
        </authorList>
    </citation>
    <scope>NUCLEOTIDE SEQUENCE [LARGE SCALE GENOMIC DNA]</scope>
    <source>
        <strain evidence="11 12">DSM 44179</strain>
    </source>
</reference>
<keyword evidence="7" id="KW-0067">ATP-binding</keyword>
<evidence type="ECO:0000256" key="10">
    <source>
        <dbReference type="SAM" id="Phobius"/>
    </source>
</evidence>
<dbReference type="InterPro" id="IPR044857">
    <property type="entry name" value="T7SS_EccB_R1"/>
</dbReference>
<keyword evidence="9 10" id="KW-0472">Membrane</keyword>
<evidence type="ECO:0000256" key="2">
    <source>
        <dbReference type="ARBA" id="ARBA00008149"/>
    </source>
</evidence>
<keyword evidence="8 10" id="KW-1133">Transmembrane helix</keyword>
<gene>
    <name evidence="11" type="ORF">AWC04_02405</name>
</gene>
<dbReference type="NCBIfam" id="TIGR03919">
    <property type="entry name" value="T7SS_EccB"/>
    <property type="match status" value="1"/>
</dbReference>
<keyword evidence="5" id="KW-0547">Nucleotide-binding</keyword>
<dbReference type="Gene3D" id="3.30.2390.20">
    <property type="entry name" value="Type VII secretion system EccB, repeat 1 domain"/>
    <property type="match status" value="1"/>
</dbReference>
<dbReference type="OrthoDB" id="3847604at2"/>
<dbReference type="STRING" id="1793.AWC04_02405"/>
<name>A0A1X1RK12_MYCFA</name>
<evidence type="ECO:0000256" key="3">
    <source>
        <dbReference type="ARBA" id="ARBA00022475"/>
    </source>
</evidence>
<dbReference type="Pfam" id="PF05108">
    <property type="entry name" value="T7SS_ESX1_EccB"/>
    <property type="match status" value="1"/>
</dbReference>
<evidence type="ECO:0000256" key="5">
    <source>
        <dbReference type="ARBA" id="ARBA00022741"/>
    </source>
</evidence>
<dbReference type="Proteomes" id="UP000193484">
    <property type="component" value="Unassembled WGS sequence"/>
</dbReference>
<evidence type="ECO:0000256" key="9">
    <source>
        <dbReference type="ARBA" id="ARBA00023136"/>
    </source>
</evidence>
<protein>
    <submittedName>
        <fullName evidence="11">Type VII secretion protein EccB</fullName>
    </submittedName>
</protein>
<comment type="caution">
    <text evidence="11">The sequence shown here is derived from an EMBL/GenBank/DDBJ whole genome shotgun (WGS) entry which is preliminary data.</text>
</comment>
<dbReference type="Gene3D" id="2.40.50.910">
    <property type="entry name" value="Type VII secretion system EccB, repeat 3 domain"/>
    <property type="match status" value="1"/>
</dbReference>
<dbReference type="GO" id="GO:0005576">
    <property type="term" value="C:extracellular region"/>
    <property type="evidence" value="ECO:0007669"/>
    <property type="project" value="TreeGrafter"/>
</dbReference>
<evidence type="ECO:0000256" key="6">
    <source>
        <dbReference type="ARBA" id="ARBA00022801"/>
    </source>
</evidence>
<dbReference type="AlphaFoldDB" id="A0A1X1RK12"/>
<evidence type="ECO:0000313" key="12">
    <source>
        <dbReference type="Proteomes" id="UP000193484"/>
    </source>
</evidence>
<keyword evidence="6" id="KW-0378">Hydrolase</keyword>
<dbReference type="InterPro" id="IPR042485">
    <property type="entry name" value="T7SS_EccB_R3"/>
</dbReference>
<comment type="subcellular location">
    <subcellularLocation>
        <location evidence="1">Cell membrane</location>
        <topology evidence="1">Single-pass membrane protein</topology>
    </subcellularLocation>
</comment>
<proteinExistence type="inferred from homology"/>
<evidence type="ECO:0000256" key="4">
    <source>
        <dbReference type="ARBA" id="ARBA00022692"/>
    </source>
</evidence>
<dbReference type="InterPro" id="IPR007795">
    <property type="entry name" value="T7SS_EccB"/>
</dbReference>
<evidence type="ECO:0000256" key="1">
    <source>
        <dbReference type="ARBA" id="ARBA00004162"/>
    </source>
</evidence>
<dbReference type="GO" id="GO:0005886">
    <property type="term" value="C:plasma membrane"/>
    <property type="evidence" value="ECO:0007669"/>
    <property type="project" value="UniProtKB-SubCell"/>
</dbReference>
<keyword evidence="12" id="KW-1185">Reference proteome</keyword>
<accession>A0A1X1RK12</accession>
<feature type="transmembrane region" description="Helical" evidence="10">
    <location>
        <begin position="40"/>
        <end position="64"/>
    </location>
</feature>
<organism evidence="11 12">
    <name type="scientific">Mycolicibacterium fallax</name>
    <name type="common">Mycobacterium fallax</name>
    <dbReference type="NCBI Taxonomy" id="1793"/>
    <lineage>
        <taxon>Bacteria</taxon>
        <taxon>Bacillati</taxon>
        <taxon>Actinomycetota</taxon>
        <taxon>Actinomycetes</taxon>
        <taxon>Mycobacteriales</taxon>
        <taxon>Mycobacteriaceae</taxon>
        <taxon>Mycolicibacterium</taxon>
    </lineage>
</organism>
<keyword evidence="4 10" id="KW-0812">Transmembrane</keyword>
<dbReference type="GO" id="GO:0016787">
    <property type="term" value="F:hydrolase activity"/>
    <property type="evidence" value="ECO:0007669"/>
    <property type="project" value="UniProtKB-KW"/>
</dbReference>
<evidence type="ECO:0000313" key="11">
    <source>
        <dbReference type="EMBL" id="ORV08022.1"/>
    </source>
</evidence>
<comment type="similarity">
    <text evidence="2">Belongs to the EccB family.</text>
</comment>
<dbReference type="PANTHER" id="PTHR40765:SF2">
    <property type="entry name" value="ESX-2 SECRETION SYSTEM ATPASE ECCB2"/>
    <property type="match status" value="1"/>
</dbReference>
<dbReference type="PANTHER" id="PTHR40765">
    <property type="entry name" value="ESX-2 SECRETION SYSTEM ATPASE ECCB2"/>
    <property type="match status" value="1"/>
</dbReference>